<dbReference type="OrthoDB" id="9766361at2"/>
<dbReference type="GO" id="GO:0009403">
    <property type="term" value="P:toxin biosynthetic process"/>
    <property type="evidence" value="ECO:0007669"/>
    <property type="project" value="InterPro"/>
</dbReference>
<dbReference type="InterPro" id="IPR043504">
    <property type="entry name" value="Peptidase_S1_PA_chymotrypsin"/>
</dbReference>
<dbReference type="GO" id="GO:0004252">
    <property type="term" value="F:serine-type endopeptidase activity"/>
    <property type="evidence" value="ECO:0007669"/>
    <property type="project" value="InterPro"/>
</dbReference>
<organism evidence="6 7">
    <name type="scientific">Kineosphaera limosa NBRC 100340</name>
    <dbReference type="NCBI Taxonomy" id="1184609"/>
    <lineage>
        <taxon>Bacteria</taxon>
        <taxon>Bacillati</taxon>
        <taxon>Actinomycetota</taxon>
        <taxon>Actinomycetes</taxon>
        <taxon>Micrococcales</taxon>
        <taxon>Dermatophilaceae</taxon>
        <taxon>Kineosphaera</taxon>
    </lineage>
</organism>
<evidence type="ECO:0000256" key="1">
    <source>
        <dbReference type="ARBA" id="ARBA00004141"/>
    </source>
</evidence>
<feature type="transmembrane region" description="Helical" evidence="5">
    <location>
        <begin position="27"/>
        <end position="47"/>
    </location>
</feature>
<dbReference type="Pfam" id="PF02674">
    <property type="entry name" value="Colicin_V"/>
    <property type="match status" value="1"/>
</dbReference>
<dbReference type="MEROPS" id="S01.513"/>
<dbReference type="AlphaFoldDB" id="K6VM29"/>
<comment type="caution">
    <text evidence="6">The sequence shown here is derived from an EMBL/GenBank/DDBJ whole genome shotgun (WGS) entry which is preliminary data.</text>
</comment>
<accession>K6VM29</accession>
<evidence type="ECO:0000256" key="4">
    <source>
        <dbReference type="ARBA" id="ARBA00023136"/>
    </source>
</evidence>
<dbReference type="InterPro" id="IPR009003">
    <property type="entry name" value="Peptidase_S1_PA"/>
</dbReference>
<evidence type="ECO:0000313" key="6">
    <source>
        <dbReference type="EMBL" id="GAB97273.1"/>
    </source>
</evidence>
<proteinExistence type="predicted"/>
<dbReference type="Pfam" id="PF13365">
    <property type="entry name" value="Trypsin_2"/>
    <property type="match status" value="1"/>
</dbReference>
<dbReference type="Gene3D" id="2.40.10.10">
    <property type="entry name" value="Trypsin-like serine proteases"/>
    <property type="match status" value="2"/>
</dbReference>
<evidence type="ECO:0000256" key="3">
    <source>
        <dbReference type="ARBA" id="ARBA00022989"/>
    </source>
</evidence>
<dbReference type="PANTHER" id="PTHR43019">
    <property type="entry name" value="SERINE ENDOPROTEASE DEGS"/>
    <property type="match status" value="1"/>
</dbReference>
<feature type="transmembrane region" description="Helical" evidence="5">
    <location>
        <begin position="110"/>
        <end position="131"/>
    </location>
</feature>
<dbReference type="GO" id="GO:0016020">
    <property type="term" value="C:membrane"/>
    <property type="evidence" value="ECO:0007669"/>
    <property type="project" value="UniProtKB-SubCell"/>
</dbReference>
<sequence>MTPMIFDALLALVFAAYAMIGYRRGLVLTAFSAVGFLVGAGLALWLLPGPIANFTAQAHSGLLAAPWAGPLLLVVGLFVLGTIGQSLLTRLAWPLRRGLHRGGIGPLDDVLGSVLTVLVVITIAWFGAGLLRGAAPNTVGATISQSQVLSAIDRAMPPQSDRLLGRVLLTLDRYGVPRAFDGIRAEPIVPVDPADEAAANTPAIQGVVDSVWQVDALALACGRSQEGSGWVAGPGLVVTNAHVVAGAEQVTLVHGVRRVSAEVVAFDPDRDLAVLSANLPASARVLPLGDALSHGDSAVVAGYPGGGPYRVQAARVRGEVNARGDDIYGRSGVTRELYALRAGVRPGNSGGPLLRTDGSVAGVIFARSLDDPQTAYALTNNELEPVLAQARAASAPVGTGRCAA</sequence>
<dbReference type="NCBIfam" id="NF033740">
    <property type="entry name" value="MarP_fam_protase"/>
    <property type="match status" value="1"/>
</dbReference>
<dbReference type="SUPFAM" id="SSF50494">
    <property type="entry name" value="Trypsin-like serine proteases"/>
    <property type="match status" value="1"/>
</dbReference>
<reference evidence="6 7" key="1">
    <citation type="submission" date="2012-08" db="EMBL/GenBank/DDBJ databases">
        <title>Whole genome shotgun sequence of Kineosphaera limosa NBRC 100340.</title>
        <authorList>
            <person name="Yoshida I."/>
            <person name="Isaki S."/>
            <person name="Hosoyama A."/>
            <person name="Tsuchikane K."/>
            <person name="Katsumata H."/>
            <person name="Ando Y."/>
            <person name="Ohji S."/>
            <person name="Hamada M."/>
            <person name="Tamura T."/>
            <person name="Yamazoe A."/>
            <person name="Yamazaki S."/>
            <person name="Fujita N."/>
        </authorList>
    </citation>
    <scope>NUCLEOTIDE SEQUENCE [LARGE SCALE GENOMIC DNA]</scope>
    <source>
        <strain evidence="6 7">NBRC 100340</strain>
    </source>
</reference>
<keyword evidence="2 5" id="KW-0812">Transmembrane</keyword>
<evidence type="ECO:0000313" key="7">
    <source>
        <dbReference type="Proteomes" id="UP000008366"/>
    </source>
</evidence>
<keyword evidence="4 5" id="KW-0472">Membrane</keyword>
<dbReference type="eggNOG" id="COG0265">
    <property type="taxonomic scope" value="Bacteria"/>
</dbReference>
<dbReference type="InterPro" id="IPR001940">
    <property type="entry name" value="Peptidase_S1C"/>
</dbReference>
<dbReference type="InterPro" id="IPR003825">
    <property type="entry name" value="Colicin-V_CvpA"/>
</dbReference>
<dbReference type="STRING" id="1184609.KILIM_062_00200"/>
<dbReference type="PANTHER" id="PTHR43019:SF23">
    <property type="entry name" value="PROTEASE DO-LIKE 5, CHLOROPLASTIC"/>
    <property type="match status" value="1"/>
</dbReference>
<keyword evidence="3 5" id="KW-1133">Transmembrane helix</keyword>
<feature type="transmembrane region" description="Helical" evidence="5">
    <location>
        <begin position="6"/>
        <end position="22"/>
    </location>
</feature>
<dbReference type="PRINTS" id="PR00834">
    <property type="entry name" value="PROTEASES2C"/>
</dbReference>
<feature type="transmembrane region" description="Helical" evidence="5">
    <location>
        <begin position="67"/>
        <end position="89"/>
    </location>
</feature>
<comment type="subcellular location">
    <subcellularLocation>
        <location evidence="1">Membrane</location>
        <topology evidence="1">Multi-pass membrane protein</topology>
    </subcellularLocation>
</comment>
<protein>
    <submittedName>
        <fullName evidence="6">Putative peptidase S1 family protein</fullName>
    </submittedName>
</protein>
<evidence type="ECO:0000256" key="5">
    <source>
        <dbReference type="SAM" id="Phobius"/>
    </source>
</evidence>
<gene>
    <name evidence="6" type="ORF">KILIM_062_00200</name>
</gene>
<dbReference type="RefSeq" id="WP_006593805.1">
    <property type="nucleotide sequence ID" value="NZ_BAHD01000062.1"/>
</dbReference>
<evidence type="ECO:0000256" key="2">
    <source>
        <dbReference type="ARBA" id="ARBA00022692"/>
    </source>
</evidence>
<dbReference type="Proteomes" id="UP000008366">
    <property type="component" value="Unassembled WGS sequence"/>
</dbReference>
<dbReference type="EMBL" id="BAHD01000062">
    <property type="protein sequence ID" value="GAB97273.1"/>
    <property type="molecule type" value="Genomic_DNA"/>
</dbReference>
<dbReference type="InterPro" id="IPR047680">
    <property type="entry name" value="MarP-like"/>
</dbReference>
<keyword evidence="7" id="KW-1185">Reference proteome</keyword>
<name>K6VM29_9MICO</name>
<dbReference type="GO" id="GO:0006508">
    <property type="term" value="P:proteolysis"/>
    <property type="evidence" value="ECO:0007669"/>
    <property type="project" value="InterPro"/>
</dbReference>